<evidence type="ECO:0000313" key="2">
    <source>
        <dbReference type="EnsemblMetazoa" id="AMAM000487-PA"/>
    </source>
</evidence>
<evidence type="ECO:0000256" key="1">
    <source>
        <dbReference type="SAM" id="MobiDB-lite"/>
    </source>
</evidence>
<dbReference type="EnsemblMetazoa" id="AMAM000487-RA">
    <property type="protein sequence ID" value="AMAM000487-PA"/>
    <property type="gene ID" value="AMAM000487"/>
</dbReference>
<dbReference type="GO" id="GO:0046982">
    <property type="term" value="F:protein heterodimerization activity"/>
    <property type="evidence" value="ECO:0007669"/>
    <property type="project" value="InterPro"/>
</dbReference>
<reference evidence="2" key="2">
    <citation type="submission" date="2020-05" db="UniProtKB">
        <authorList>
            <consortium name="EnsemblMetazoa"/>
        </authorList>
    </citation>
    <scope>IDENTIFICATION</scope>
    <source>
        <strain evidence="2">maculatus3</strain>
    </source>
</reference>
<name>A0A182S6A0_9DIPT</name>
<feature type="compositionally biased region" description="Polar residues" evidence="1">
    <location>
        <begin position="91"/>
        <end position="100"/>
    </location>
</feature>
<keyword evidence="3" id="KW-1185">Reference proteome</keyword>
<accession>A0A182S6A0</accession>
<dbReference type="AlphaFoldDB" id="A0A182S6A0"/>
<organism evidence="2 3">
    <name type="scientific">Anopheles maculatus</name>
    <dbReference type="NCBI Taxonomy" id="74869"/>
    <lineage>
        <taxon>Eukaryota</taxon>
        <taxon>Metazoa</taxon>
        <taxon>Ecdysozoa</taxon>
        <taxon>Arthropoda</taxon>
        <taxon>Hexapoda</taxon>
        <taxon>Insecta</taxon>
        <taxon>Pterygota</taxon>
        <taxon>Neoptera</taxon>
        <taxon>Endopterygota</taxon>
        <taxon>Diptera</taxon>
        <taxon>Nematocera</taxon>
        <taxon>Culicoidea</taxon>
        <taxon>Culicidae</taxon>
        <taxon>Anophelinae</taxon>
        <taxon>Anopheles</taxon>
        <taxon>Anopheles maculatus group</taxon>
    </lineage>
</organism>
<evidence type="ECO:0000313" key="3">
    <source>
        <dbReference type="Proteomes" id="UP000075901"/>
    </source>
</evidence>
<feature type="compositionally biased region" description="Polar residues" evidence="1">
    <location>
        <begin position="117"/>
        <end position="128"/>
    </location>
</feature>
<feature type="region of interest" description="Disordered" evidence="1">
    <location>
        <begin position="1"/>
        <end position="184"/>
    </location>
</feature>
<feature type="compositionally biased region" description="Polar residues" evidence="1">
    <location>
        <begin position="70"/>
        <end position="80"/>
    </location>
</feature>
<feature type="compositionally biased region" description="Low complexity" evidence="1">
    <location>
        <begin position="129"/>
        <end position="140"/>
    </location>
</feature>
<protein>
    <submittedName>
        <fullName evidence="2">Uncharacterized protein</fullName>
    </submittedName>
</protein>
<proteinExistence type="predicted"/>
<dbReference type="VEuPathDB" id="VectorBase:AMAM000487"/>
<sequence length="314" mass="34522">MAPRKKTTKAPPQPANPPARREVPESPPQTQQRADKGRAQYRSLRTVEELRNVMGDESDSSLSNSENESFRNNTTQSRPNFSFLPSHKHSSPNTVKRTNPSTSTTSTTASHRLASMPTVSNTEPEPQDSSVASSTTSSSTSRRKPSRAVSHSEPSTSGRAPQVDKPQPSNRKQPHTRKQQTPGHLNVLKDIIKLQSTVHNLVPKMCFARVIREILSEFAASFLALLGGGGGANEDDDASWLKIFHKHPPFRSLFVRLPCVIIMLLAASPPSSLPEHILSRFASYPGNSMLEKLLSTLLFAPCVRSLIEFIESTV</sequence>
<reference evidence="3" key="1">
    <citation type="submission" date="2013-09" db="EMBL/GenBank/DDBJ databases">
        <title>The Genome Sequence of Anopheles maculatus species B.</title>
        <authorList>
            <consortium name="The Broad Institute Genomics Platform"/>
            <person name="Neafsey D.E."/>
            <person name="Besansky N."/>
            <person name="Howell P."/>
            <person name="Walton C."/>
            <person name="Young S.K."/>
            <person name="Zeng Q."/>
            <person name="Gargeya S."/>
            <person name="Fitzgerald M."/>
            <person name="Haas B."/>
            <person name="Abouelleil A."/>
            <person name="Allen A.W."/>
            <person name="Alvarado L."/>
            <person name="Arachchi H.M."/>
            <person name="Berlin A.M."/>
            <person name="Chapman S.B."/>
            <person name="Gainer-Dewar J."/>
            <person name="Goldberg J."/>
            <person name="Griggs A."/>
            <person name="Gujja S."/>
            <person name="Hansen M."/>
            <person name="Howarth C."/>
            <person name="Imamovic A."/>
            <person name="Ireland A."/>
            <person name="Larimer J."/>
            <person name="McCowan C."/>
            <person name="Murphy C."/>
            <person name="Pearson M."/>
            <person name="Poon T.W."/>
            <person name="Priest M."/>
            <person name="Roberts A."/>
            <person name="Saif S."/>
            <person name="Shea T."/>
            <person name="Sisk P."/>
            <person name="Sykes S."/>
            <person name="Wortman J."/>
            <person name="Nusbaum C."/>
            <person name="Birren B."/>
        </authorList>
    </citation>
    <scope>NUCLEOTIDE SEQUENCE [LARGE SCALE GENOMIC DNA]</scope>
    <source>
        <strain evidence="3">maculatus3</strain>
    </source>
</reference>
<dbReference type="Proteomes" id="UP000075901">
    <property type="component" value="Unassembled WGS sequence"/>
</dbReference>
<dbReference type="InterPro" id="IPR009072">
    <property type="entry name" value="Histone-fold"/>
</dbReference>
<dbReference type="Gene3D" id="1.10.20.10">
    <property type="entry name" value="Histone, subunit A"/>
    <property type="match status" value="1"/>
</dbReference>